<evidence type="ECO:0008006" key="4">
    <source>
        <dbReference type="Google" id="ProtNLM"/>
    </source>
</evidence>
<feature type="signal peptide" evidence="1">
    <location>
        <begin position="1"/>
        <end position="18"/>
    </location>
</feature>
<sequence>MKRILLSTCVALACAAHAATPHTSTEGKLKDGTPYRIDMPQHWNGAVLIGLDYASRPPGPDADALLAEGYALAGTTRQISGWAIHRAAANAVETLDLVEARYGRAALPIEFGQSQGGHTAAVSVQAYPQRWRGALVQCGGLSGAIGQWQGKLDGLFVAKALLAPDSSLPVTGIPDDWQTTALPAWTAMLAQAEKTPAGRARIALAARVAQLPAWSIPANAEPAPDDPQARARGLADSLVRGLVRQALGSRNQIEKLSGGNISANAGVDYGALLAAADADGLVRGLYRDAGLSLDADLATLAKTPRLTADPKALAYFATGTFDGDIAMPVLTMTGIGDAISPTAAQQAYQDAVDSAGKGELLRQTYTHSAGHCGFTPAETVAGVHALVTRIKSGRWPDTSAPGMTALARATGLGEARFIPYAPPTFLRPYTACTLQATLKSAGLQPFALPGQTLPHCPAP</sequence>
<comment type="caution">
    <text evidence="2">The sequence shown here is derived from an EMBL/GenBank/DDBJ whole genome shotgun (WGS) entry which is preliminary data.</text>
</comment>
<protein>
    <recommendedName>
        <fullName evidence="4">Alpha/beta hydrolase</fullName>
    </recommendedName>
</protein>
<keyword evidence="1" id="KW-0732">Signal</keyword>
<feature type="chain" id="PRO_5031061365" description="Alpha/beta hydrolase" evidence="1">
    <location>
        <begin position="19"/>
        <end position="459"/>
    </location>
</feature>
<reference evidence="2 3" key="1">
    <citation type="submission" date="2019-12" db="EMBL/GenBank/DDBJ databases">
        <authorList>
            <person name="Li C."/>
            <person name="Zhao J."/>
        </authorList>
    </citation>
    <scope>NUCLEOTIDE SEQUENCE [LARGE SCALE GENOMIC DNA]</scope>
    <source>
        <strain evidence="2 3">NEAU-DD11</strain>
    </source>
</reference>
<dbReference type="Proteomes" id="UP000443353">
    <property type="component" value="Unassembled WGS sequence"/>
</dbReference>
<proteinExistence type="predicted"/>
<dbReference type="EMBL" id="WSES01000002">
    <property type="protein sequence ID" value="MVW59934.1"/>
    <property type="molecule type" value="Genomic_DNA"/>
</dbReference>
<evidence type="ECO:0000313" key="2">
    <source>
        <dbReference type="EMBL" id="MVW59934.1"/>
    </source>
</evidence>
<keyword evidence="3" id="KW-1185">Reference proteome</keyword>
<evidence type="ECO:0000256" key="1">
    <source>
        <dbReference type="SAM" id="SignalP"/>
    </source>
</evidence>
<organism evidence="2 3">
    <name type="scientific">Massilia cellulosiltytica</name>
    <dbReference type="NCBI Taxonomy" id="2683234"/>
    <lineage>
        <taxon>Bacteria</taxon>
        <taxon>Pseudomonadati</taxon>
        <taxon>Pseudomonadota</taxon>
        <taxon>Betaproteobacteria</taxon>
        <taxon>Burkholderiales</taxon>
        <taxon>Oxalobacteraceae</taxon>
        <taxon>Telluria group</taxon>
        <taxon>Massilia</taxon>
    </lineage>
</organism>
<evidence type="ECO:0000313" key="3">
    <source>
        <dbReference type="Proteomes" id="UP000443353"/>
    </source>
</evidence>
<dbReference type="RefSeq" id="WP_156403903.1">
    <property type="nucleotide sequence ID" value="NZ_WSES01000002.1"/>
</dbReference>
<name>A0A7X3FXN1_9BURK</name>
<dbReference type="SUPFAM" id="SSF53474">
    <property type="entry name" value="alpha/beta-Hydrolases"/>
    <property type="match status" value="1"/>
</dbReference>
<dbReference type="AlphaFoldDB" id="A0A7X3FXN1"/>
<gene>
    <name evidence="2" type="ORF">GPY61_08310</name>
</gene>
<accession>A0A7X3FXN1</accession>
<dbReference type="InterPro" id="IPR029058">
    <property type="entry name" value="AB_hydrolase_fold"/>
</dbReference>